<keyword evidence="2" id="KW-1185">Reference proteome</keyword>
<sequence>MKRTSFLDCQSIGQSLKRVKISTSPGELRLDSDLTQMISGKKWTSTTHPNNGNPMEPLHSMNNTIPSSSVCDRRDRIHNEISCANARLTRDPVDPLRLRLTCLYRPPSSSPTNHPLPLERWTFLIQIPRMYPHVPPSIMRVQRDVMPSSSSGSCSSNENVGWNNTMSSDFIGWVDAWERGRASAAMVASSVMQGHTGPPVPEKVLIGALPPSRPGASTSSEPLHSDEFEMSDGNPHTDGEQLMAIDAATSVYNAWSPVSSLGDLIDFLMDIPGKRREWWAKEDNRKHHQQQQRFLRTVSDSGEFKQVMPNPTITPTFSMGGVDSGYQQQYFVKQQQFPPSPCDMDADDGNNTECMMIEDQQNARHERRRINPFITNRFDVGYERGTAMLHHWRVR</sequence>
<dbReference type="KEGG" id="tps:THAPSDRAFT_23198"/>
<organism evidence="1 2">
    <name type="scientific">Thalassiosira pseudonana</name>
    <name type="common">Marine diatom</name>
    <name type="synonym">Cyclotella nana</name>
    <dbReference type="NCBI Taxonomy" id="35128"/>
    <lineage>
        <taxon>Eukaryota</taxon>
        <taxon>Sar</taxon>
        <taxon>Stramenopiles</taxon>
        <taxon>Ochrophyta</taxon>
        <taxon>Bacillariophyta</taxon>
        <taxon>Coscinodiscophyceae</taxon>
        <taxon>Thalassiosirophycidae</taxon>
        <taxon>Thalassiosirales</taxon>
        <taxon>Thalassiosiraceae</taxon>
        <taxon>Thalassiosira</taxon>
    </lineage>
</organism>
<dbReference type="Proteomes" id="UP000001449">
    <property type="component" value="Chromosome 6"/>
</dbReference>
<protein>
    <submittedName>
        <fullName evidence="1">Uncharacterized protein</fullName>
    </submittedName>
</protein>
<gene>
    <name evidence="1" type="ORF">THAPSDRAFT_23198</name>
</gene>
<dbReference type="InParanoid" id="B8C690"/>
<dbReference type="OMA" id="ARRREWW"/>
<accession>B8C690</accession>
<dbReference type="RefSeq" id="XP_002291148.1">
    <property type="nucleotide sequence ID" value="XM_002291112.1"/>
</dbReference>
<name>B8C690_THAPS</name>
<dbReference type="GeneID" id="7442718"/>
<dbReference type="PaxDb" id="35128-Thaps23198"/>
<dbReference type="EMBL" id="CM000643">
    <property type="protein sequence ID" value="EED91255.1"/>
    <property type="molecule type" value="Genomic_DNA"/>
</dbReference>
<proteinExistence type="predicted"/>
<dbReference type="HOGENOM" id="CLU_699264_0_0_1"/>
<evidence type="ECO:0000313" key="1">
    <source>
        <dbReference type="EMBL" id="EED91255.1"/>
    </source>
</evidence>
<evidence type="ECO:0000313" key="2">
    <source>
        <dbReference type="Proteomes" id="UP000001449"/>
    </source>
</evidence>
<dbReference type="AlphaFoldDB" id="B8C690"/>
<reference evidence="1 2" key="1">
    <citation type="journal article" date="2004" name="Science">
        <title>The genome of the diatom Thalassiosira pseudonana: ecology, evolution, and metabolism.</title>
        <authorList>
            <person name="Armbrust E.V."/>
            <person name="Berges J.A."/>
            <person name="Bowler C."/>
            <person name="Green B.R."/>
            <person name="Martinez D."/>
            <person name="Putnam N.H."/>
            <person name="Zhou S."/>
            <person name="Allen A.E."/>
            <person name="Apt K.E."/>
            <person name="Bechner M."/>
            <person name="Brzezinski M.A."/>
            <person name="Chaal B.K."/>
            <person name="Chiovitti A."/>
            <person name="Davis A.K."/>
            <person name="Demarest M.S."/>
            <person name="Detter J.C."/>
            <person name="Glavina T."/>
            <person name="Goodstein D."/>
            <person name="Hadi M.Z."/>
            <person name="Hellsten U."/>
            <person name="Hildebrand M."/>
            <person name="Jenkins B.D."/>
            <person name="Jurka J."/>
            <person name="Kapitonov V.V."/>
            <person name="Kroger N."/>
            <person name="Lau W.W."/>
            <person name="Lane T.W."/>
            <person name="Larimer F.W."/>
            <person name="Lippmeier J.C."/>
            <person name="Lucas S."/>
            <person name="Medina M."/>
            <person name="Montsant A."/>
            <person name="Obornik M."/>
            <person name="Parker M.S."/>
            <person name="Palenik B."/>
            <person name="Pazour G.J."/>
            <person name="Richardson P.M."/>
            <person name="Rynearson T.A."/>
            <person name="Saito M.A."/>
            <person name="Schwartz D.C."/>
            <person name="Thamatrakoln K."/>
            <person name="Valentin K."/>
            <person name="Vardi A."/>
            <person name="Wilkerson F.P."/>
            <person name="Rokhsar D.S."/>
        </authorList>
    </citation>
    <scope>NUCLEOTIDE SEQUENCE [LARGE SCALE GENOMIC DNA]</scope>
    <source>
        <strain evidence="1 2">CCMP1335</strain>
    </source>
</reference>
<dbReference type="eggNOG" id="ENOG502SZD1">
    <property type="taxonomic scope" value="Eukaryota"/>
</dbReference>
<reference evidence="1 2" key="2">
    <citation type="journal article" date="2008" name="Nature">
        <title>The Phaeodactylum genome reveals the evolutionary history of diatom genomes.</title>
        <authorList>
            <person name="Bowler C."/>
            <person name="Allen A.E."/>
            <person name="Badger J.H."/>
            <person name="Grimwood J."/>
            <person name="Jabbari K."/>
            <person name="Kuo A."/>
            <person name="Maheswari U."/>
            <person name="Martens C."/>
            <person name="Maumus F."/>
            <person name="Otillar R.P."/>
            <person name="Rayko E."/>
            <person name="Salamov A."/>
            <person name="Vandepoele K."/>
            <person name="Beszteri B."/>
            <person name="Gruber A."/>
            <person name="Heijde M."/>
            <person name="Katinka M."/>
            <person name="Mock T."/>
            <person name="Valentin K."/>
            <person name="Verret F."/>
            <person name="Berges J.A."/>
            <person name="Brownlee C."/>
            <person name="Cadoret J.P."/>
            <person name="Chiovitti A."/>
            <person name="Choi C.J."/>
            <person name="Coesel S."/>
            <person name="De Martino A."/>
            <person name="Detter J.C."/>
            <person name="Durkin C."/>
            <person name="Falciatore A."/>
            <person name="Fournet J."/>
            <person name="Haruta M."/>
            <person name="Huysman M.J."/>
            <person name="Jenkins B.D."/>
            <person name="Jiroutova K."/>
            <person name="Jorgensen R.E."/>
            <person name="Joubert Y."/>
            <person name="Kaplan A."/>
            <person name="Kroger N."/>
            <person name="Kroth P.G."/>
            <person name="La Roche J."/>
            <person name="Lindquist E."/>
            <person name="Lommer M."/>
            <person name="Martin-Jezequel V."/>
            <person name="Lopez P.J."/>
            <person name="Lucas S."/>
            <person name="Mangogna M."/>
            <person name="McGinnis K."/>
            <person name="Medlin L.K."/>
            <person name="Montsant A."/>
            <person name="Oudot-Le Secq M.P."/>
            <person name="Napoli C."/>
            <person name="Obornik M."/>
            <person name="Parker M.S."/>
            <person name="Petit J.L."/>
            <person name="Porcel B.M."/>
            <person name="Poulsen N."/>
            <person name="Robison M."/>
            <person name="Rychlewski L."/>
            <person name="Rynearson T.A."/>
            <person name="Schmutz J."/>
            <person name="Shapiro H."/>
            <person name="Siaut M."/>
            <person name="Stanley M."/>
            <person name="Sussman M.R."/>
            <person name="Taylor A.R."/>
            <person name="Vardi A."/>
            <person name="von Dassow P."/>
            <person name="Vyverman W."/>
            <person name="Willis A."/>
            <person name="Wyrwicz L.S."/>
            <person name="Rokhsar D.S."/>
            <person name="Weissenbach J."/>
            <person name="Armbrust E.V."/>
            <person name="Green B.R."/>
            <person name="Van de Peer Y."/>
            <person name="Grigoriev I.V."/>
        </authorList>
    </citation>
    <scope>NUCLEOTIDE SEQUENCE [LARGE SCALE GENOMIC DNA]</scope>
    <source>
        <strain evidence="1 2">CCMP1335</strain>
    </source>
</reference>